<dbReference type="AlphaFoldDB" id="A0A221M9G9"/>
<dbReference type="Proteomes" id="UP000204391">
    <property type="component" value="Chromosome"/>
</dbReference>
<evidence type="ECO:0000256" key="5">
    <source>
        <dbReference type="ARBA" id="ARBA00022692"/>
    </source>
</evidence>
<feature type="transmembrane region" description="Helical" evidence="9">
    <location>
        <begin position="49"/>
        <end position="66"/>
    </location>
</feature>
<dbReference type="InterPro" id="IPR055348">
    <property type="entry name" value="DctQ"/>
</dbReference>
<evidence type="ECO:0000256" key="7">
    <source>
        <dbReference type="ARBA" id="ARBA00023136"/>
    </source>
</evidence>
<sequence length="152" mass="17420">MLLNKFDTFLGKLLETITTIALSATVIITFLQVVYRYALQQPLSWSQEVLMICFVYSILFGSALAIKNKEHLTVDLYDNPSKWFSRILKTVEFIVVGVLIIVLIYYGYILVMENFASGQILGILPVKKAYVYMAVPISALFMLYFHIKKVFT</sequence>
<name>A0A221M9G9_9BACI</name>
<evidence type="ECO:0000256" key="8">
    <source>
        <dbReference type="ARBA" id="ARBA00038436"/>
    </source>
</evidence>
<keyword evidence="3" id="KW-1003">Cell membrane</keyword>
<dbReference type="GO" id="GO:0005886">
    <property type="term" value="C:plasma membrane"/>
    <property type="evidence" value="ECO:0007669"/>
    <property type="project" value="UniProtKB-SubCell"/>
</dbReference>
<dbReference type="EMBL" id="CP022437">
    <property type="protein sequence ID" value="ASN04271.1"/>
    <property type="molecule type" value="Genomic_DNA"/>
</dbReference>
<evidence type="ECO:0000256" key="2">
    <source>
        <dbReference type="ARBA" id="ARBA00022448"/>
    </source>
</evidence>
<feature type="transmembrane region" description="Helical" evidence="9">
    <location>
        <begin position="12"/>
        <end position="37"/>
    </location>
</feature>
<keyword evidence="4" id="KW-0997">Cell inner membrane</keyword>
<dbReference type="RefSeq" id="WP_089530881.1">
    <property type="nucleotide sequence ID" value="NZ_CP022437.1"/>
</dbReference>
<evidence type="ECO:0000256" key="9">
    <source>
        <dbReference type="SAM" id="Phobius"/>
    </source>
</evidence>
<evidence type="ECO:0000256" key="3">
    <source>
        <dbReference type="ARBA" id="ARBA00022475"/>
    </source>
</evidence>
<dbReference type="GO" id="GO:0022857">
    <property type="term" value="F:transmembrane transporter activity"/>
    <property type="evidence" value="ECO:0007669"/>
    <property type="project" value="TreeGrafter"/>
</dbReference>
<keyword evidence="2" id="KW-0813">Transport</keyword>
<feature type="transmembrane region" description="Helical" evidence="9">
    <location>
        <begin position="129"/>
        <end position="147"/>
    </location>
</feature>
<evidence type="ECO:0000256" key="4">
    <source>
        <dbReference type="ARBA" id="ARBA00022519"/>
    </source>
</evidence>
<dbReference type="OrthoDB" id="9815614at2"/>
<dbReference type="GO" id="GO:0015740">
    <property type="term" value="P:C4-dicarboxylate transport"/>
    <property type="evidence" value="ECO:0007669"/>
    <property type="project" value="TreeGrafter"/>
</dbReference>
<feature type="domain" description="Tripartite ATP-independent periplasmic transporters DctQ component" evidence="10">
    <location>
        <begin position="26"/>
        <end position="151"/>
    </location>
</feature>
<keyword evidence="12" id="KW-1185">Reference proteome</keyword>
<dbReference type="Pfam" id="PF04290">
    <property type="entry name" value="DctQ"/>
    <property type="match status" value="1"/>
</dbReference>
<reference evidence="11 12" key="1">
    <citation type="journal article" date="2003" name="Int. J. Syst. Evol. Microbiol.">
        <title>Virgibacillus carmonensis sp. nov., Virgibacillus necropolis sp. nov. and Virgibacillus picturae sp. nov., three novel species isolated from deteriorated mural paintings, transfer of the species of the genus salibacillus to Virgibacillus, as Virgibacillus marismortui comb. nov. and Virgibacillus salexigens comb. nov., and emended description of the genus Virgibacillus.</title>
        <authorList>
            <person name="Heyrman J."/>
            <person name="Logan N.A."/>
            <person name="Busse H.J."/>
            <person name="Balcaen A."/>
            <person name="Lebbe L."/>
            <person name="Rodriguez-Diaz M."/>
            <person name="Swings J."/>
            <person name="De Vos P."/>
        </authorList>
    </citation>
    <scope>NUCLEOTIDE SEQUENCE [LARGE SCALE GENOMIC DNA]</scope>
    <source>
        <strain evidence="11 12">LMG 19488</strain>
    </source>
</reference>
<evidence type="ECO:0000313" key="11">
    <source>
        <dbReference type="EMBL" id="ASN04271.1"/>
    </source>
</evidence>
<comment type="similarity">
    <text evidence="8">Belongs to the TRAP transporter small permease family.</text>
</comment>
<gene>
    <name evidence="11" type="ORF">CFK40_04230</name>
</gene>
<protein>
    <recommendedName>
        <fullName evidence="10">Tripartite ATP-independent periplasmic transporters DctQ component domain-containing protein</fullName>
    </recommendedName>
</protein>
<dbReference type="KEGG" id="vne:CFK40_04230"/>
<proteinExistence type="inferred from homology"/>
<comment type="subcellular location">
    <subcellularLocation>
        <location evidence="1">Cell inner membrane</location>
        <topology evidence="1">Multi-pass membrane protein</topology>
    </subcellularLocation>
</comment>
<keyword evidence="5 9" id="KW-0812">Transmembrane</keyword>
<dbReference type="InterPro" id="IPR007387">
    <property type="entry name" value="TRAP_DctQ"/>
</dbReference>
<dbReference type="PANTHER" id="PTHR35011">
    <property type="entry name" value="2,3-DIKETO-L-GULONATE TRAP TRANSPORTER SMALL PERMEASE PROTEIN YIAM"/>
    <property type="match status" value="1"/>
</dbReference>
<evidence type="ECO:0000259" key="10">
    <source>
        <dbReference type="Pfam" id="PF04290"/>
    </source>
</evidence>
<evidence type="ECO:0000256" key="6">
    <source>
        <dbReference type="ARBA" id="ARBA00022989"/>
    </source>
</evidence>
<accession>A0A221M9G9</accession>
<keyword evidence="7 9" id="KW-0472">Membrane</keyword>
<evidence type="ECO:0000313" key="12">
    <source>
        <dbReference type="Proteomes" id="UP000204391"/>
    </source>
</evidence>
<dbReference type="PANTHER" id="PTHR35011:SF2">
    <property type="entry name" value="2,3-DIKETO-L-GULONATE TRAP TRANSPORTER SMALL PERMEASE PROTEIN YIAM"/>
    <property type="match status" value="1"/>
</dbReference>
<evidence type="ECO:0000256" key="1">
    <source>
        <dbReference type="ARBA" id="ARBA00004429"/>
    </source>
</evidence>
<organism evidence="11 12">
    <name type="scientific">Virgibacillus necropolis</name>
    <dbReference type="NCBI Taxonomy" id="163877"/>
    <lineage>
        <taxon>Bacteria</taxon>
        <taxon>Bacillati</taxon>
        <taxon>Bacillota</taxon>
        <taxon>Bacilli</taxon>
        <taxon>Bacillales</taxon>
        <taxon>Bacillaceae</taxon>
        <taxon>Virgibacillus</taxon>
    </lineage>
</organism>
<keyword evidence="6 9" id="KW-1133">Transmembrane helix</keyword>
<feature type="transmembrane region" description="Helical" evidence="9">
    <location>
        <begin position="87"/>
        <end position="109"/>
    </location>
</feature>